<keyword evidence="1" id="KW-0732">Signal</keyword>
<reference evidence="2 3" key="1">
    <citation type="submission" date="2019-09" db="EMBL/GenBank/DDBJ databases">
        <authorList>
            <person name="Ou C."/>
        </authorList>
    </citation>
    <scope>NUCLEOTIDE SEQUENCE [LARGE SCALE GENOMIC DNA]</scope>
    <source>
        <strain evidence="2">S2</strain>
        <tissue evidence="2">Leaf</tissue>
    </source>
</reference>
<gene>
    <name evidence="2" type="ORF">D8674_002885</name>
</gene>
<reference evidence="2 3" key="3">
    <citation type="submission" date="2019-11" db="EMBL/GenBank/DDBJ databases">
        <title>A de novo genome assembly of a pear dwarfing rootstock.</title>
        <authorList>
            <person name="Wang F."/>
            <person name="Wang J."/>
            <person name="Li S."/>
            <person name="Zhang Y."/>
            <person name="Fang M."/>
            <person name="Ma L."/>
            <person name="Zhao Y."/>
            <person name="Jiang S."/>
        </authorList>
    </citation>
    <scope>NUCLEOTIDE SEQUENCE [LARGE SCALE GENOMIC DNA]</scope>
    <source>
        <strain evidence="2">S2</strain>
        <tissue evidence="2">Leaf</tissue>
    </source>
</reference>
<evidence type="ECO:0008006" key="4">
    <source>
        <dbReference type="Google" id="ProtNLM"/>
    </source>
</evidence>
<comment type="caution">
    <text evidence="2">The sequence shown here is derived from an EMBL/GenBank/DDBJ whole genome shotgun (WGS) entry which is preliminary data.</text>
</comment>
<organism evidence="2 3">
    <name type="scientific">Pyrus ussuriensis x Pyrus communis</name>
    <dbReference type="NCBI Taxonomy" id="2448454"/>
    <lineage>
        <taxon>Eukaryota</taxon>
        <taxon>Viridiplantae</taxon>
        <taxon>Streptophyta</taxon>
        <taxon>Embryophyta</taxon>
        <taxon>Tracheophyta</taxon>
        <taxon>Spermatophyta</taxon>
        <taxon>Magnoliopsida</taxon>
        <taxon>eudicotyledons</taxon>
        <taxon>Gunneridae</taxon>
        <taxon>Pentapetalae</taxon>
        <taxon>rosids</taxon>
        <taxon>fabids</taxon>
        <taxon>Rosales</taxon>
        <taxon>Rosaceae</taxon>
        <taxon>Amygdaloideae</taxon>
        <taxon>Maleae</taxon>
        <taxon>Pyrus</taxon>
    </lineage>
</organism>
<protein>
    <recommendedName>
        <fullName evidence="4">Secreted protein</fullName>
    </recommendedName>
</protein>
<dbReference type="AlphaFoldDB" id="A0A5N5FKR5"/>
<reference evidence="3" key="2">
    <citation type="submission" date="2019-10" db="EMBL/GenBank/DDBJ databases">
        <title>A de novo genome assembly of a pear dwarfing rootstock.</title>
        <authorList>
            <person name="Wang F."/>
            <person name="Wang J."/>
            <person name="Li S."/>
            <person name="Zhang Y."/>
            <person name="Fang M."/>
            <person name="Ma L."/>
            <person name="Zhao Y."/>
            <person name="Jiang S."/>
        </authorList>
    </citation>
    <scope>NUCLEOTIDE SEQUENCE [LARGE SCALE GENOMIC DNA]</scope>
</reference>
<evidence type="ECO:0000256" key="1">
    <source>
        <dbReference type="SAM" id="SignalP"/>
    </source>
</evidence>
<accession>A0A5N5FKR5</accession>
<evidence type="ECO:0000313" key="3">
    <source>
        <dbReference type="Proteomes" id="UP000327157"/>
    </source>
</evidence>
<dbReference type="Proteomes" id="UP000327157">
    <property type="component" value="Chromosome 10"/>
</dbReference>
<keyword evidence="3" id="KW-1185">Reference proteome</keyword>
<feature type="chain" id="PRO_5024453162" description="Secreted protein" evidence="1">
    <location>
        <begin position="20"/>
        <end position="73"/>
    </location>
</feature>
<proteinExistence type="predicted"/>
<name>A0A5N5FKR5_9ROSA</name>
<sequence>MMVLTLIVKLHRFFFDVSSLNAALICVASFNTGLLPVCDHLCVCAMQIIIKIVERSKQHMHEDFIRTIKAKVS</sequence>
<dbReference type="EMBL" id="SMOL01000695">
    <property type="protein sequence ID" value="KAB2601880.1"/>
    <property type="molecule type" value="Genomic_DNA"/>
</dbReference>
<evidence type="ECO:0000313" key="2">
    <source>
        <dbReference type="EMBL" id="KAB2601880.1"/>
    </source>
</evidence>
<feature type="signal peptide" evidence="1">
    <location>
        <begin position="1"/>
        <end position="19"/>
    </location>
</feature>